<dbReference type="OMA" id="HNNIGFT"/>
<dbReference type="GO" id="GO:0004379">
    <property type="term" value="F:glycylpeptide N-tetradecanoyltransferase activity"/>
    <property type="evidence" value="ECO:0007669"/>
    <property type="project" value="UniProtKB-EC"/>
</dbReference>
<dbReference type="PANTHER" id="PTHR24111:SF0">
    <property type="entry name" value="LEUCINE-RICH REPEAT-CONTAINING PROTEIN"/>
    <property type="match status" value="1"/>
</dbReference>
<name>G0QPP4_ICHMU</name>
<gene>
    <name evidence="3" type="ORF">IMG5_070040</name>
</gene>
<dbReference type="SMART" id="SM00368">
    <property type="entry name" value="LRR_RI"/>
    <property type="match status" value="6"/>
</dbReference>
<sequence length="1578" mass="184770">MLAQGLKKSRHLQNLILSGCDLHPYLFMEIAYSLTINKSIKYLDLSSCNLNSFMLSYLFKRLSNNKIIQELNLYNNQNFTFQTIENLIQFILRSQQSKSQLKKLNLSHCNIDNLSLSLLCASLAENSTLISLNISLMELNPLTLICLAKGLSENNTLIDLNISYNKIKENGLKFFVENITPWSVRNLKYLNIEGNQLNSSQLIQQLMSKFEKSKVINLSKNGIKKLDEIFTEISTQTNKQLQQLKLSGNSLKDLTKLNIFHTLTHLDLSNNKIGFKGANQIAQILRQNPKWTHLCLDRNYIKSEGFNVIIYALRDNLNLNSLSIAYNNLDGESIICIIVNHDALSLEHLDITGNRIHYSIVFIFLKLMNNCRLKSIRFCDLDNDTLGEYSHEAKFSLNCEYLQELDFSGNEYISCAVIYSLQARFNKLEILNLKGCSPLHEEDLINLGHFIKRNDYLRNLNLRGLKIGKLKQKVIKNFAEIIKQNTSLKNINLSKNKLAYKEDNLQEILTNIGQSSNLEILDISQNGITQTHRQIVQKMLVACKNLKCLKIGNNQIQLESLICLDFDDQWDLFFKNKYQQQQQQQQQQNINLQNVKLKADDLRVLGRLLYEGEVIQELDLSNNFDFNNVNAVTYNKCKYVNTLNLCKQFFRNQDFTSYIFQNGQYLQQIIIKNCIFTYQSINNFYCALKQLIKFNSLRIFDAENMLTLQENICELIPILARFQSIEILKLKHILFNEKFCINLMHLLQNTKALKLIDLSYNTFSQIEFEYILKGFLQNNSIHNYILQQLKIPQQSFEKLFQCLYEQEKKHFKFADFSSNLLSERALKKLGEMIKNSHSLKFFTFGQQLVNKNSKRIRNKDAENKSTNQILAEQIQNSFTPIQNFEIFLNLACTSRSLRHLDLNDCNLKEDHIKILVKIMCTGDCFIKSLNIPNNSINEDASKQISFLLQNNKYISELNISNCNLSTISYQYICTGIELSPKLRCLDVSNNKDGDQFCYHLSTSFSRKDLKSNLKFLFINNLSIGYLGNNYLKQVYKFQTNIFIINNWQGIDNELATFIINSYVKIYAKYTFIPGLIPSYLRKLSITESYIDDNFLIDFAKQFHSFKLLKEINLSNNPKITSIGKIHLFINLFDIRSDNLHISNIQIDNKQQIANLLDCGIFQYFLWHLNNKYKNIKFIKSLFAKIICNEYLNNTQFQMNYGFNNNIQKQKIPKSYNFALFLHLIQFILPYIPLFAFFFQTDIFSIQIQNIFALSTIIFAFIVSGLELILVNLEKKKTTLLFQSDVFYSNNWKRYQKLQGLYLLTFSFIERYDTFADILLTVNFFEKKLQTLWVVSIIVVIFKFLFKLILFIYYIHKQYTVYKGEELSSCLQNIYKITVSQGFYLAENYTNIFSPSDSIKITSKIQINFKSFIYLIIFLFQTVPLFALYVFFLISYPQLRNALYGVTKSLIQIFFYLFSALFCKPSQISQSYFDEALITWQCKKTLINLIQVLKNKAIKSHKCKGIIILIQDVYLIIISLKTIFKLDQQLSLMNQVLQMIKKTNMYKDNSNYHYLYKYYLPIYIYKYYLQYISFICKMK</sequence>
<dbReference type="RefSeq" id="XP_004036791.1">
    <property type="nucleotide sequence ID" value="XM_004036743.1"/>
</dbReference>
<organism evidence="3 4">
    <name type="scientific">Ichthyophthirius multifiliis</name>
    <name type="common">White spot disease agent</name>
    <name type="synonym">Ich</name>
    <dbReference type="NCBI Taxonomy" id="5932"/>
    <lineage>
        <taxon>Eukaryota</taxon>
        <taxon>Sar</taxon>
        <taxon>Alveolata</taxon>
        <taxon>Ciliophora</taxon>
        <taxon>Intramacronucleata</taxon>
        <taxon>Oligohymenophorea</taxon>
        <taxon>Hymenostomatida</taxon>
        <taxon>Ophryoglenina</taxon>
        <taxon>Ichthyophthirius</taxon>
    </lineage>
</organism>
<feature type="transmembrane region" description="Helical" evidence="2">
    <location>
        <begin position="1411"/>
        <end position="1435"/>
    </location>
</feature>
<feature type="transmembrane region" description="Helical" evidence="2">
    <location>
        <begin position="1250"/>
        <end position="1270"/>
    </location>
</feature>
<dbReference type="InParanoid" id="G0QPP4"/>
<feature type="transmembrane region" description="Helical" evidence="2">
    <location>
        <begin position="1505"/>
        <end position="1523"/>
    </location>
</feature>
<keyword evidence="3" id="KW-0378">Hydrolase</keyword>
<dbReference type="OrthoDB" id="76105at2759"/>
<dbReference type="Gene3D" id="3.80.10.10">
    <property type="entry name" value="Ribonuclease Inhibitor"/>
    <property type="match status" value="6"/>
</dbReference>
<evidence type="ECO:0000256" key="1">
    <source>
        <dbReference type="ARBA" id="ARBA00022737"/>
    </source>
</evidence>
<dbReference type="InterPro" id="IPR006553">
    <property type="entry name" value="Leu-rich_rpt_Cys-con_subtyp"/>
</dbReference>
<keyword evidence="4" id="KW-1185">Reference proteome</keyword>
<dbReference type="Proteomes" id="UP000008983">
    <property type="component" value="Unassembled WGS sequence"/>
</dbReference>
<feature type="transmembrane region" description="Helical" evidence="2">
    <location>
        <begin position="1217"/>
        <end position="1238"/>
    </location>
</feature>
<dbReference type="InterPro" id="IPR052201">
    <property type="entry name" value="LRR-containing_regulator"/>
</dbReference>
<reference evidence="3 4" key="1">
    <citation type="submission" date="2011-07" db="EMBL/GenBank/DDBJ databases">
        <authorList>
            <person name="Coyne R."/>
            <person name="Brami D."/>
            <person name="Johnson J."/>
            <person name="Hostetler J."/>
            <person name="Hannick L."/>
            <person name="Clark T."/>
            <person name="Cassidy-Hanley D."/>
            <person name="Inman J."/>
        </authorList>
    </citation>
    <scope>NUCLEOTIDE SEQUENCE [LARGE SCALE GENOMIC DNA]</scope>
    <source>
        <strain evidence="3 4">G5</strain>
    </source>
</reference>
<dbReference type="GO" id="GO:0003887">
    <property type="term" value="F:DNA-directed DNA polymerase activity"/>
    <property type="evidence" value="ECO:0007669"/>
    <property type="project" value="UniProtKB-EC"/>
</dbReference>
<dbReference type="GO" id="GO:0004722">
    <property type="term" value="F:protein serine/threonine phosphatase activity"/>
    <property type="evidence" value="ECO:0007669"/>
    <property type="project" value="UniProtKB-EC"/>
</dbReference>
<dbReference type="EC" id="2.3.1.97" evidence="3"/>
<dbReference type="SUPFAM" id="SSF52047">
    <property type="entry name" value="RNI-like"/>
    <property type="match status" value="4"/>
</dbReference>
<dbReference type="EC" id="3.1.3.16" evidence="3"/>
<protein>
    <submittedName>
        <fullName evidence="3">Leucine rich repeat protein</fullName>
        <ecNumber evidence="3">2.3.1.97</ecNumber>
        <ecNumber evidence="3">2.7.7.7</ecNumber>
        <ecNumber evidence="3">3.1.3.16</ecNumber>
        <ecNumber evidence="3">3.4.24.69</ecNumber>
    </submittedName>
</protein>
<dbReference type="GO" id="GO:0004222">
    <property type="term" value="F:metalloendopeptidase activity"/>
    <property type="evidence" value="ECO:0007669"/>
    <property type="project" value="UniProtKB-EC"/>
</dbReference>
<dbReference type="InterPro" id="IPR032675">
    <property type="entry name" value="LRR_dom_sf"/>
</dbReference>
<proteinExistence type="predicted"/>
<feature type="transmembrane region" description="Helical" evidence="2">
    <location>
        <begin position="1441"/>
        <end position="1462"/>
    </location>
</feature>
<dbReference type="GeneID" id="14908974"/>
<keyword evidence="2" id="KW-0812">Transmembrane</keyword>
<keyword evidence="3" id="KW-0808">Transferase</keyword>
<evidence type="ECO:0000313" key="3">
    <source>
        <dbReference type="EMBL" id="EGR32805.1"/>
    </source>
</evidence>
<keyword evidence="3" id="KW-0012">Acyltransferase</keyword>
<evidence type="ECO:0000256" key="2">
    <source>
        <dbReference type="SAM" id="Phobius"/>
    </source>
</evidence>
<keyword evidence="1" id="KW-0677">Repeat</keyword>
<feature type="transmembrane region" description="Helical" evidence="2">
    <location>
        <begin position="1557"/>
        <end position="1575"/>
    </location>
</feature>
<keyword evidence="3" id="KW-0548">Nucleotidyltransferase</keyword>
<accession>G0QPP4</accession>
<keyword evidence="2" id="KW-1133">Transmembrane helix</keyword>
<dbReference type="EC" id="3.4.24.69" evidence="3"/>
<dbReference type="EMBL" id="GL983572">
    <property type="protein sequence ID" value="EGR32805.1"/>
    <property type="molecule type" value="Genomic_DNA"/>
</dbReference>
<dbReference type="Pfam" id="PF13516">
    <property type="entry name" value="LRR_6"/>
    <property type="match status" value="3"/>
</dbReference>
<dbReference type="eggNOG" id="KOG4308">
    <property type="taxonomic scope" value="Eukaryota"/>
</dbReference>
<keyword evidence="2" id="KW-0472">Membrane</keyword>
<dbReference type="STRING" id="857967.G0QPP4"/>
<evidence type="ECO:0000313" key="4">
    <source>
        <dbReference type="Proteomes" id="UP000008983"/>
    </source>
</evidence>
<dbReference type="InterPro" id="IPR001611">
    <property type="entry name" value="Leu-rich_rpt"/>
</dbReference>
<dbReference type="SMART" id="SM00367">
    <property type="entry name" value="LRR_CC"/>
    <property type="match status" value="7"/>
</dbReference>
<dbReference type="EC" id="2.7.7.7" evidence="3"/>
<dbReference type="PANTHER" id="PTHR24111">
    <property type="entry name" value="LEUCINE-RICH REPEAT-CONTAINING PROTEIN 34"/>
    <property type="match status" value="1"/>
</dbReference>
<feature type="transmembrane region" description="Helical" evidence="2">
    <location>
        <begin position="1331"/>
        <end position="1354"/>
    </location>
</feature>